<keyword evidence="1" id="KW-1133">Transmembrane helix</keyword>
<dbReference type="AlphaFoldDB" id="A0A7Y4KJS0"/>
<dbReference type="EMBL" id="JABFJV010000062">
    <property type="protein sequence ID" value="NOK34199.1"/>
    <property type="molecule type" value="Genomic_DNA"/>
</dbReference>
<accession>A0A7Y4KJS0</accession>
<organism evidence="2 3">
    <name type="scientific">Corallococcus exercitus</name>
    <dbReference type="NCBI Taxonomy" id="2316736"/>
    <lineage>
        <taxon>Bacteria</taxon>
        <taxon>Pseudomonadati</taxon>
        <taxon>Myxococcota</taxon>
        <taxon>Myxococcia</taxon>
        <taxon>Myxococcales</taxon>
        <taxon>Cystobacterineae</taxon>
        <taxon>Myxococcaceae</taxon>
        <taxon>Corallococcus</taxon>
    </lineage>
</organism>
<evidence type="ECO:0000313" key="2">
    <source>
        <dbReference type="EMBL" id="NOK34199.1"/>
    </source>
</evidence>
<feature type="transmembrane region" description="Helical" evidence="1">
    <location>
        <begin position="107"/>
        <end position="127"/>
    </location>
</feature>
<protein>
    <submittedName>
        <fullName evidence="2">Pilus assembly protein</fullName>
    </submittedName>
</protein>
<comment type="caution">
    <text evidence="2">The sequence shown here is derived from an EMBL/GenBank/DDBJ whole genome shotgun (WGS) entry which is preliminary data.</text>
</comment>
<dbReference type="Proteomes" id="UP000563426">
    <property type="component" value="Unassembled WGS sequence"/>
</dbReference>
<evidence type="ECO:0000256" key="1">
    <source>
        <dbReference type="SAM" id="Phobius"/>
    </source>
</evidence>
<gene>
    <name evidence="2" type="ORF">HMI49_13435</name>
</gene>
<keyword evidence="1" id="KW-0812">Transmembrane</keyword>
<feature type="transmembrane region" description="Helical" evidence="1">
    <location>
        <begin position="77"/>
        <end position="95"/>
    </location>
</feature>
<reference evidence="2 3" key="1">
    <citation type="submission" date="2020-05" db="EMBL/GenBank/DDBJ databases">
        <authorList>
            <person name="Whitworth D."/>
        </authorList>
    </citation>
    <scope>NUCLEOTIDE SEQUENCE [LARGE SCALE GENOMIC DNA]</scope>
    <source>
        <strain evidence="2 3">AB043B</strain>
    </source>
</reference>
<keyword evidence="3" id="KW-1185">Reference proteome</keyword>
<evidence type="ECO:0000313" key="3">
    <source>
        <dbReference type="Proteomes" id="UP000563426"/>
    </source>
</evidence>
<feature type="transmembrane region" description="Helical" evidence="1">
    <location>
        <begin position="16"/>
        <end position="37"/>
    </location>
</feature>
<keyword evidence="1" id="KW-0472">Membrane</keyword>
<feature type="transmembrane region" description="Helical" evidence="1">
    <location>
        <begin position="133"/>
        <end position="152"/>
    </location>
</feature>
<dbReference type="RefSeq" id="WP_171435125.1">
    <property type="nucleotide sequence ID" value="NZ_JABFJV010000062.1"/>
</dbReference>
<proteinExistence type="predicted"/>
<sequence length="542" mass="61194">MFQILRRLRRDERGQAMVLGVVVMLVLAVTIMVSVNIGQGVYEKIKLQDAADAQAYSLAVKEARAYNFLAYTNRAMIVHYSAMLTVMSYVSHAVYLDRTIGTAAKYLQYIPGVGAVFAAVSTAIKAWKVTVETVSRLLIPVLTALNIALWLAQEAMLTGTLFDLYTSKGHGNVIDKTDPRADVPKDMNSGQSFTNASLSSLFKNQGDINYSNAKNFLHVIDDGPLSSSPTMGLDPTGMLTRGKLVQANKLSDPNMAKYRLLMGNLANGVRREWTAVGKGPILIGRKWDFNLCVVIGQLRIRKTADSQIKSFDEGFEGNRKDQLYASDDIRIEVRPTCFLFGWKTIFQLRFRAAADNRGGFHQEYGSNKTDDHHPWMGITPFVTSDTSFINPRQNHFGYPCNLIILSKDMGADRTGSKPVYELENLSQNAFMKGSGSHKFDKEEENTQEGIYESYLDMTWRYVGGKQDKYAEDFRERTGGMMAMAVGRALYHRPNTWKEEPNFFNPLWTARLAPINTHWDEDHLKWIVPAWKDSEWLLNGIYY</sequence>
<name>A0A7Y4KJS0_9BACT</name>